<evidence type="ECO:0000256" key="8">
    <source>
        <dbReference type="ARBA" id="ARBA00023180"/>
    </source>
</evidence>
<comment type="subcellular location">
    <subcellularLocation>
        <location evidence="1 9">Golgi apparatus membrane</location>
        <topology evidence="1 9">Single-pass type II membrane protein</topology>
    </subcellularLocation>
</comment>
<sequence length="281" mass="32534">MSKEGQGKREEEAGVELPSDPTTLAEEKGGRGWLEVQGSRAMRVRRACSALNITQQLDEEILKHLLVDNKHKALYCFVPKVACTSWKRLWFLLSGKLKRNSRKGRRKGGIEDEFAAEGYEEDEDVSLLPRTIVHAPDSLPNLARYMGDEDTLNKMLKTYKKFVFVRHPLDRLVSAYRDKLEARDQLSTFDFHKNVLGEVKRMVRRREYDAIGKYEHLQEEMNATLHWLGAGEYSQRFPAPDRPSFAASHRSTYLRLLSSGHRIRLLRTYLLDFLLFGYSMP</sequence>
<dbReference type="GO" id="GO:0008146">
    <property type="term" value="F:sulfotransferase activity"/>
    <property type="evidence" value="ECO:0007669"/>
    <property type="project" value="InterPro"/>
</dbReference>
<keyword evidence="8 9" id="KW-0325">Glycoprotein</keyword>
<protein>
    <recommendedName>
        <fullName evidence="9">Carbohydrate sulfotransferase</fullName>
        <ecNumber evidence="9">2.8.2.-</ecNumber>
    </recommendedName>
</protein>
<keyword evidence="3 9" id="KW-0808">Transferase</keyword>
<comment type="similarity">
    <text evidence="2 9">Belongs to the sulfotransferase 2 family.</text>
</comment>
<keyword evidence="12" id="KW-1185">Reference proteome</keyword>
<dbReference type="InterPro" id="IPR018011">
    <property type="entry name" value="Carb_sulfotrans_8-10"/>
</dbReference>
<dbReference type="GO" id="GO:0000139">
    <property type="term" value="C:Golgi membrane"/>
    <property type="evidence" value="ECO:0007669"/>
    <property type="project" value="UniProtKB-SubCell"/>
</dbReference>
<keyword evidence="4" id="KW-0812">Transmembrane</keyword>
<evidence type="ECO:0000256" key="10">
    <source>
        <dbReference type="SAM" id="MobiDB-lite"/>
    </source>
</evidence>
<dbReference type="EC" id="2.8.2.-" evidence="9"/>
<dbReference type="Proteomes" id="UP001292094">
    <property type="component" value="Unassembled WGS sequence"/>
</dbReference>
<evidence type="ECO:0000256" key="7">
    <source>
        <dbReference type="ARBA" id="ARBA00023136"/>
    </source>
</evidence>
<dbReference type="PANTHER" id="PTHR12137">
    <property type="entry name" value="CARBOHYDRATE SULFOTRANSFERASE"/>
    <property type="match status" value="1"/>
</dbReference>
<evidence type="ECO:0000313" key="12">
    <source>
        <dbReference type="Proteomes" id="UP001292094"/>
    </source>
</evidence>
<dbReference type="PANTHER" id="PTHR12137:SF54">
    <property type="entry name" value="CARBOHYDRATE SULFOTRANSFERASE"/>
    <property type="match status" value="1"/>
</dbReference>
<feature type="region of interest" description="Disordered" evidence="10">
    <location>
        <begin position="1"/>
        <end position="28"/>
    </location>
</feature>
<keyword evidence="7" id="KW-0472">Membrane</keyword>
<evidence type="ECO:0000313" key="11">
    <source>
        <dbReference type="EMBL" id="KAK4298191.1"/>
    </source>
</evidence>
<proteinExistence type="inferred from homology"/>
<name>A0AAE1TUL4_9EUCA</name>
<evidence type="ECO:0000256" key="4">
    <source>
        <dbReference type="ARBA" id="ARBA00022692"/>
    </source>
</evidence>
<organism evidence="11 12">
    <name type="scientific">Petrolisthes manimaculis</name>
    <dbReference type="NCBI Taxonomy" id="1843537"/>
    <lineage>
        <taxon>Eukaryota</taxon>
        <taxon>Metazoa</taxon>
        <taxon>Ecdysozoa</taxon>
        <taxon>Arthropoda</taxon>
        <taxon>Crustacea</taxon>
        <taxon>Multicrustacea</taxon>
        <taxon>Malacostraca</taxon>
        <taxon>Eumalacostraca</taxon>
        <taxon>Eucarida</taxon>
        <taxon>Decapoda</taxon>
        <taxon>Pleocyemata</taxon>
        <taxon>Anomura</taxon>
        <taxon>Galatheoidea</taxon>
        <taxon>Porcellanidae</taxon>
        <taxon>Petrolisthes</taxon>
    </lineage>
</organism>
<keyword evidence="6 9" id="KW-0333">Golgi apparatus</keyword>
<dbReference type="AlphaFoldDB" id="A0AAE1TUL4"/>
<feature type="compositionally biased region" description="Basic and acidic residues" evidence="10">
    <location>
        <begin position="1"/>
        <end position="12"/>
    </location>
</feature>
<dbReference type="InterPro" id="IPR005331">
    <property type="entry name" value="Sulfotransferase"/>
</dbReference>
<keyword evidence="9" id="KW-0119">Carbohydrate metabolism</keyword>
<evidence type="ECO:0000256" key="1">
    <source>
        <dbReference type="ARBA" id="ARBA00004323"/>
    </source>
</evidence>
<dbReference type="Pfam" id="PF03567">
    <property type="entry name" value="Sulfotransfer_2"/>
    <property type="match status" value="2"/>
</dbReference>
<evidence type="ECO:0000256" key="9">
    <source>
        <dbReference type="RuleBase" id="RU364020"/>
    </source>
</evidence>
<evidence type="ECO:0000256" key="2">
    <source>
        <dbReference type="ARBA" id="ARBA00006339"/>
    </source>
</evidence>
<gene>
    <name evidence="11" type="ORF">Pmani_029445</name>
</gene>
<dbReference type="GO" id="GO:0016051">
    <property type="term" value="P:carbohydrate biosynthetic process"/>
    <property type="evidence" value="ECO:0007669"/>
    <property type="project" value="InterPro"/>
</dbReference>
<dbReference type="EMBL" id="JAWZYT010003476">
    <property type="protein sequence ID" value="KAK4298191.1"/>
    <property type="molecule type" value="Genomic_DNA"/>
</dbReference>
<comment type="caution">
    <text evidence="11">The sequence shown here is derived from an EMBL/GenBank/DDBJ whole genome shotgun (WGS) entry which is preliminary data.</text>
</comment>
<keyword evidence="9" id="KW-0735">Signal-anchor</keyword>
<evidence type="ECO:0000256" key="6">
    <source>
        <dbReference type="ARBA" id="ARBA00023034"/>
    </source>
</evidence>
<evidence type="ECO:0000256" key="3">
    <source>
        <dbReference type="ARBA" id="ARBA00022679"/>
    </source>
</evidence>
<reference evidence="11" key="1">
    <citation type="submission" date="2023-11" db="EMBL/GenBank/DDBJ databases">
        <title>Genome assemblies of two species of porcelain crab, Petrolisthes cinctipes and Petrolisthes manimaculis (Anomura: Porcellanidae).</title>
        <authorList>
            <person name="Angst P."/>
        </authorList>
    </citation>
    <scope>NUCLEOTIDE SEQUENCE</scope>
    <source>
        <strain evidence="11">PB745_02</strain>
        <tissue evidence="11">Gill</tissue>
    </source>
</reference>
<accession>A0AAE1TUL4</accession>
<evidence type="ECO:0000256" key="5">
    <source>
        <dbReference type="ARBA" id="ARBA00022989"/>
    </source>
</evidence>
<keyword evidence="5" id="KW-1133">Transmembrane helix</keyword>